<organism evidence="2 3">
    <name type="scientific">Arthrobacter cavernae</name>
    <dbReference type="NCBI Taxonomy" id="2817681"/>
    <lineage>
        <taxon>Bacteria</taxon>
        <taxon>Bacillati</taxon>
        <taxon>Actinomycetota</taxon>
        <taxon>Actinomycetes</taxon>
        <taxon>Micrococcales</taxon>
        <taxon>Micrococcaceae</taxon>
        <taxon>Arthrobacter</taxon>
    </lineage>
</organism>
<accession>A0A939KPY9</accession>
<name>A0A939KPY9_9MICC</name>
<reference evidence="2" key="1">
    <citation type="submission" date="2021-03" db="EMBL/GenBank/DDBJ databases">
        <title>A new species, PO-11, isolated from a karst cave deposit.</title>
        <authorList>
            <person name="Zhaoxiaoyong W."/>
        </authorList>
    </citation>
    <scope>NUCLEOTIDE SEQUENCE</scope>
    <source>
        <strain evidence="2">PO-11</strain>
    </source>
</reference>
<protein>
    <submittedName>
        <fullName evidence="2">Dihydrofolate reductase</fullName>
    </submittedName>
</protein>
<evidence type="ECO:0000313" key="2">
    <source>
        <dbReference type="EMBL" id="MBO1269430.1"/>
    </source>
</evidence>
<evidence type="ECO:0000313" key="3">
    <source>
        <dbReference type="Proteomes" id="UP000664164"/>
    </source>
</evidence>
<gene>
    <name evidence="2" type="ORF">J1902_15890</name>
</gene>
<dbReference type="Gene3D" id="3.40.430.10">
    <property type="entry name" value="Dihydrofolate Reductase, subunit A"/>
    <property type="match status" value="1"/>
</dbReference>
<dbReference type="AlphaFoldDB" id="A0A939KPY9"/>
<dbReference type="PANTHER" id="PTHR38011:SF11">
    <property type="entry name" value="2,5-DIAMINO-6-RIBOSYLAMINO-4(3H)-PYRIMIDINONE 5'-PHOSPHATE REDUCTASE"/>
    <property type="match status" value="1"/>
</dbReference>
<comment type="caution">
    <text evidence="2">The sequence shown here is derived from an EMBL/GenBank/DDBJ whole genome shotgun (WGS) entry which is preliminary data.</text>
</comment>
<dbReference type="InterPro" id="IPR024072">
    <property type="entry name" value="DHFR-like_dom_sf"/>
</dbReference>
<dbReference type="SUPFAM" id="SSF53597">
    <property type="entry name" value="Dihydrofolate reductase-like"/>
    <property type="match status" value="1"/>
</dbReference>
<dbReference type="RefSeq" id="WP_207617286.1">
    <property type="nucleotide sequence ID" value="NZ_JAFNLL010000045.1"/>
</dbReference>
<evidence type="ECO:0000259" key="1">
    <source>
        <dbReference type="Pfam" id="PF01872"/>
    </source>
</evidence>
<dbReference type="Pfam" id="PF01872">
    <property type="entry name" value="RibD_C"/>
    <property type="match status" value="1"/>
</dbReference>
<sequence>MSIFQYYVASTIDGFIATEDDDLGWLLQFDRVEGVNESYEAFMAGVGCIAMGGDTFRWLMKHEAGKWPYPGIPCWIFTHHEHGAPAGADITFVRGDVREFAPDLLADAGAKNVWLVGGGDLVAQFANAGLLHEMIVTIIPVVLGSGKRLLPLDGPTAPLELLSSRTVGGAAVELHYRLPGKAG</sequence>
<dbReference type="EMBL" id="JAFNLL010000045">
    <property type="protein sequence ID" value="MBO1269430.1"/>
    <property type="molecule type" value="Genomic_DNA"/>
</dbReference>
<dbReference type="GO" id="GO:0008703">
    <property type="term" value="F:5-amino-6-(5-phosphoribosylamino)uracil reductase activity"/>
    <property type="evidence" value="ECO:0007669"/>
    <property type="project" value="InterPro"/>
</dbReference>
<dbReference type="PANTHER" id="PTHR38011">
    <property type="entry name" value="DIHYDROFOLATE REDUCTASE FAMILY PROTEIN (AFU_ORTHOLOGUE AFUA_8G06820)"/>
    <property type="match status" value="1"/>
</dbReference>
<proteinExistence type="predicted"/>
<dbReference type="Proteomes" id="UP000664164">
    <property type="component" value="Unassembled WGS sequence"/>
</dbReference>
<dbReference type="InterPro" id="IPR002734">
    <property type="entry name" value="RibDG_C"/>
</dbReference>
<dbReference type="InterPro" id="IPR050765">
    <property type="entry name" value="Riboflavin_Biosynth_HTPR"/>
</dbReference>
<keyword evidence="3" id="KW-1185">Reference proteome</keyword>
<dbReference type="GO" id="GO:0009231">
    <property type="term" value="P:riboflavin biosynthetic process"/>
    <property type="evidence" value="ECO:0007669"/>
    <property type="project" value="InterPro"/>
</dbReference>
<feature type="domain" description="Bacterial bifunctional deaminase-reductase C-terminal" evidence="1">
    <location>
        <begin position="8"/>
        <end position="169"/>
    </location>
</feature>